<evidence type="ECO:0000313" key="6">
    <source>
        <dbReference type="Proteomes" id="UP000473278"/>
    </source>
</evidence>
<feature type="domain" description="Outer membrane lipoprotein BamD-like" evidence="4">
    <location>
        <begin position="39"/>
        <end position="217"/>
    </location>
</feature>
<organism evidence="5 6">
    <name type="scientific">Halalkalibaculum roseum</name>
    <dbReference type="NCBI Taxonomy" id="2709311"/>
    <lineage>
        <taxon>Bacteria</taxon>
        <taxon>Pseudomonadati</taxon>
        <taxon>Balneolota</taxon>
        <taxon>Balneolia</taxon>
        <taxon>Balneolales</taxon>
        <taxon>Balneolaceae</taxon>
        <taxon>Halalkalibaculum</taxon>
    </lineage>
</organism>
<keyword evidence="2" id="KW-0472">Membrane</keyword>
<dbReference type="SUPFAM" id="SSF48452">
    <property type="entry name" value="TPR-like"/>
    <property type="match status" value="1"/>
</dbReference>
<comment type="caution">
    <text evidence="5">The sequence shown here is derived from an EMBL/GenBank/DDBJ whole genome shotgun (WGS) entry which is preliminary data.</text>
</comment>
<evidence type="ECO:0000256" key="1">
    <source>
        <dbReference type="ARBA" id="ARBA00022729"/>
    </source>
</evidence>
<dbReference type="InterPro" id="IPR011990">
    <property type="entry name" value="TPR-like_helical_dom_sf"/>
</dbReference>
<reference evidence="5 6" key="1">
    <citation type="submission" date="2020-02" db="EMBL/GenBank/DDBJ databases">
        <title>Balneolaceae bacterium YR4-1, complete genome.</title>
        <authorList>
            <person name="Li Y."/>
            <person name="Wu S."/>
        </authorList>
    </citation>
    <scope>NUCLEOTIDE SEQUENCE [LARGE SCALE GENOMIC DNA]</scope>
    <source>
        <strain evidence="5 6">YR4-1</strain>
    </source>
</reference>
<keyword evidence="6" id="KW-1185">Reference proteome</keyword>
<evidence type="ECO:0000256" key="3">
    <source>
        <dbReference type="ARBA" id="ARBA00023237"/>
    </source>
</evidence>
<dbReference type="EMBL" id="JAALLT010000002">
    <property type="protein sequence ID" value="NGP76423.1"/>
    <property type="molecule type" value="Genomic_DNA"/>
</dbReference>
<dbReference type="InterPro" id="IPR017689">
    <property type="entry name" value="BamD"/>
</dbReference>
<dbReference type="PROSITE" id="PS51257">
    <property type="entry name" value="PROKAR_LIPOPROTEIN"/>
    <property type="match status" value="1"/>
</dbReference>
<dbReference type="AlphaFoldDB" id="A0A6M1T836"/>
<dbReference type="InterPro" id="IPR039565">
    <property type="entry name" value="BamD-like"/>
</dbReference>
<keyword evidence="1" id="KW-0732">Signal</keyword>
<gene>
    <name evidence="5" type="primary">bamD</name>
    <name evidence="5" type="ORF">G3570_07255</name>
</gene>
<accession>A0A6M1T836</accession>
<name>A0A6M1T836_9BACT</name>
<dbReference type="Gene3D" id="1.25.40.10">
    <property type="entry name" value="Tetratricopeptide repeat domain"/>
    <property type="match status" value="1"/>
</dbReference>
<dbReference type="RefSeq" id="WP_165140761.1">
    <property type="nucleotide sequence ID" value="NZ_JAALLT010000002.1"/>
</dbReference>
<dbReference type="Proteomes" id="UP000473278">
    <property type="component" value="Unassembled WGS sequence"/>
</dbReference>
<proteinExistence type="predicted"/>
<dbReference type="NCBIfam" id="TIGR03302">
    <property type="entry name" value="OM_YfiO"/>
    <property type="match status" value="1"/>
</dbReference>
<keyword evidence="3" id="KW-0998">Cell outer membrane</keyword>
<dbReference type="Pfam" id="PF13525">
    <property type="entry name" value="YfiO"/>
    <property type="match status" value="1"/>
</dbReference>
<evidence type="ECO:0000259" key="4">
    <source>
        <dbReference type="Pfam" id="PF13525"/>
    </source>
</evidence>
<evidence type="ECO:0000256" key="2">
    <source>
        <dbReference type="ARBA" id="ARBA00023136"/>
    </source>
</evidence>
<protein>
    <submittedName>
        <fullName evidence="5">Outer membrane protein assembly factor BamD</fullName>
    </submittedName>
</protein>
<sequence length="286" mass="33235">MNTHILKYIKSGFVLLIIALVGISCARKDLIKPGDTLPQAFGKASNLFDNGKYGDAVQAFETVIRIGRGTEYAQDAQFLLAESYFNDERYLLAASEYERFQTLYPNSPRREEVDFKNAYCYYKLSPRFKLSQQYTRTAIEKFQLFNSRYPDSERVQESAEYITEMRSKLARKLYSSADLYMRTDRYEAAIIYYDLTIDRYPETEWAERALVNEINAYVIYADNSVTSRQRERYTMAVDSYEKFLQLFPESDLRSRAEDYVDEARVALAEMGPEPDDSTVTASKDGR</sequence>
<evidence type="ECO:0000313" key="5">
    <source>
        <dbReference type="EMBL" id="NGP76423.1"/>
    </source>
</evidence>